<dbReference type="EMBL" id="UGJR01000002">
    <property type="protein sequence ID" value="STR40595.1"/>
    <property type="molecule type" value="Genomic_DNA"/>
</dbReference>
<feature type="transmembrane region" description="Helical" evidence="3">
    <location>
        <begin position="506"/>
        <end position="526"/>
    </location>
</feature>
<evidence type="ECO:0000313" key="7">
    <source>
        <dbReference type="Proteomes" id="UP000255050"/>
    </source>
</evidence>
<comment type="subcellular location">
    <subcellularLocation>
        <location evidence="1">Cell membrane</location>
    </subcellularLocation>
</comment>
<accession>A0A7H4LWR9</accession>
<dbReference type="GO" id="GO:0008381">
    <property type="term" value="F:mechanosensitive monoatomic ion channel activity"/>
    <property type="evidence" value="ECO:0007669"/>
    <property type="project" value="InterPro"/>
</dbReference>
<feature type="transmembrane region" description="Helical" evidence="3">
    <location>
        <begin position="134"/>
        <end position="156"/>
    </location>
</feature>
<dbReference type="AlphaFoldDB" id="A0A7H4LWR9"/>
<dbReference type="GO" id="GO:0005886">
    <property type="term" value="C:plasma membrane"/>
    <property type="evidence" value="ECO:0007669"/>
    <property type="project" value="UniProtKB-SubCell"/>
</dbReference>
<feature type="transmembrane region" description="Helical" evidence="3">
    <location>
        <begin position="378"/>
        <end position="396"/>
    </location>
</feature>
<evidence type="ECO:0000256" key="1">
    <source>
        <dbReference type="ARBA" id="ARBA00004236"/>
    </source>
</evidence>
<feature type="transmembrane region" description="Helical" evidence="3">
    <location>
        <begin position="261"/>
        <end position="283"/>
    </location>
</feature>
<keyword evidence="4" id="KW-0732">Signal</keyword>
<dbReference type="SUPFAM" id="SSF82861">
    <property type="entry name" value="Mechanosensitive channel protein MscS (YggB), transmembrane region"/>
    <property type="match status" value="1"/>
</dbReference>
<evidence type="ECO:0000256" key="2">
    <source>
        <dbReference type="ARBA" id="ARBA00022475"/>
    </source>
</evidence>
<organism evidence="6 7">
    <name type="scientific">Klebsiella michiganensis</name>
    <dbReference type="NCBI Taxonomy" id="1134687"/>
    <lineage>
        <taxon>Bacteria</taxon>
        <taxon>Pseudomonadati</taxon>
        <taxon>Pseudomonadota</taxon>
        <taxon>Gammaproteobacteria</taxon>
        <taxon>Enterobacterales</taxon>
        <taxon>Enterobacteriaceae</taxon>
        <taxon>Klebsiella/Raoultella group</taxon>
        <taxon>Klebsiella</taxon>
    </lineage>
</organism>
<feature type="transmembrane region" description="Helical" evidence="3">
    <location>
        <begin position="332"/>
        <end position="358"/>
    </location>
</feature>
<keyword evidence="3" id="KW-1133">Transmembrane helix</keyword>
<dbReference type="PANTHER" id="PTHR30460:SF0">
    <property type="entry name" value="MODERATE CONDUCTANCE MECHANOSENSITIVE CHANNEL YBIO"/>
    <property type="match status" value="1"/>
</dbReference>
<dbReference type="Proteomes" id="UP000255050">
    <property type="component" value="Unassembled WGS sequence"/>
</dbReference>
<evidence type="ECO:0000259" key="5">
    <source>
        <dbReference type="Pfam" id="PF25392"/>
    </source>
</evidence>
<name>A0A7H4LWR9_9ENTR</name>
<feature type="transmembrane region" description="Helical" evidence="3">
    <location>
        <begin position="463"/>
        <end position="485"/>
    </location>
</feature>
<dbReference type="InterPro" id="IPR011014">
    <property type="entry name" value="MscS_channel_TM-2"/>
</dbReference>
<dbReference type="Gene3D" id="1.10.287.1260">
    <property type="match status" value="1"/>
</dbReference>
<dbReference type="Pfam" id="PF25392">
    <property type="entry name" value="MS_channel_TM1"/>
    <property type="match status" value="1"/>
</dbReference>
<dbReference type="InterPro" id="IPR045276">
    <property type="entry name" value="YbiO_bact"/>
</dbReference>
<keyword evidence="2" id="KW-1003">Cell membrane</keyword>
<comment type="caution">
    <text evidence="6">The sequence shown here is derived from an EMBL/GenBank/DDBJ whole genome shotgun (WGS) entry which is preliminary data.</text>
</comment>
<dbReference type="InterPro" id="IPR057485">
    <property type="entry name" value="YbiO-like_TM1"/>
</dbReference>
<dbReference type="PANTHER" id="PTHR30460">
    <property type="entry name" value="MODERATE CONDUCTANCE MECHANOSENSITIVE CHANNEL YBIO"/>
    <property type="match status" value="1"/>
</dbReference>
<sequence length="570" mass="63379">MPRILLLLALLFTAPLWAATLPGVPATTADPSSSSEPDVAQKKAAYGALADVLENADARQELIEQLRKAAATPPPDSTPKLTPPEIKDETTVLENVTHISREYGEQLSSRFSQLWRNITGSPHKAFNSQTFTNAAWHFLLLAGLVFAFWWLVRLAALPLYRKMGHWGRHKNRDRSNWLQLPATIAGAFIFDLLLLALTLFVGQLLSDRLNGNNPTIAFQQSLFLNAFALIEFFKAILRLIFCPRIPELRPFNLSDEAAKYWNLRLSALSSLIGYGLIVAVPIISNQVNVQFGALANVVIMLCITLWALYLIFHNKKLITQGLIHLADRSLAFFSLFIRAFALIWHWLACAYFIVLFFFSLFDPGNSLKFMMGATLRSLAIIGAAALVSGILSRWIAKTITLSPETQRNYPELQKRLNGWISASLKAARILTVCVAIMLLLSAWGLFDFWQWMHNGSGQKAVDVLIRIALILFFSAIGWTLLASLIENRLASDIHGRPLPSARARTLLTLFRNALAVVISTITIMILLSEVGVNIAPLLAGAGALAWRFRSARKPWLKILLPGFSSSLRTA</sequence>
<keyword evidence="3" id="KW-0812">Transmembrane</keyword>
<feature type="transmembrane region" description="Helical" evidence="3">
    <location>
        <begin position="222"/>
        <end position="241"/>
    </location>
</feature>
<keyword evidence="3" id="KW-0472">Membrane</keyword>
<gene>
    <name evidence="6" type="ORF">NCTC11694_01752</name>
</gene>
<feature type="transmembrane region" description="Helical" evidence="3">
    <location>
        <begin position="416"/>
        <end position="443"/>
    </location>
</feature>
<feature type="transmembrane region" description="Helical" evidence="3">
    <location>
        <begin position="177"/>
        <end position="202"/>
    </location>
</feature>
<feature type="chain" id="PRO_5028890261" evidence="4">
    <location>
        <begin position="19"/>
        <end position="570"/>
    </location>
</feature>
<reference evidence="6 7" key="1">
    <citation type="submission" date="2018-06" db="EMBL/GenBank/DDBJ databases">
        <authorList>
            <consortium name="Pathogen Informatics"/>
            <person name="Doyle S."/>
        </authorList>
    </citation>
    <scope>NUCLEOTIDE SEQUENCE [LARGE SCALE GENOMIC DNA]</scope>
    <source>
        <strain evidence="6 7">NCTC11694</strain>
    </source>
</reference>
<proteinExistence type="predicted"/>
<evidence type="ECO:0000313" key="6">
    <source>
        <dbReference type="EMBL" id="STR40595.1"/>
    </source>
</evidence>
<feature type="signal peptide" evidence="4">
    <location>
        <begin position="1"/>
        <end position="18"/>
    </location>
</feature>
<feature type="transmembrane region" description="Helical" evidence="3">
    <location>
        <begin position="289"/>
        <end position="312"/>
    </location>
</feature>
<feature type="domain" description="Moderate conductance mechanosensitive channel YbiO-like transmembrane helix 1" evidence="5">
    <location>
        <begin position="373"/>
        <end position="451"/>
    </location>
</feature>
<evidence type="ECO:0000256" key="4">
    <source>
        <dbReference type="SAM" id="SignalP"/>
    </source>
</evidence>
<evidence type="ECO:0000256" key="3">
    <source>
        <dbReference type="SAM" id="Phobius"/>
    </source>
</evidence>
<protein>
    <submittedName>
        <fullName evidence="6">Potassium efflux system KefA protein / Small-conductance mechanosensitive channel</fullName>
    </submittedName>
</protein>
<dbReference type="NCBIfam" id="NF008542">
    <property type="entry name" value="PRK11465.1"/>
    <property type="match status" value="1"/>
</dbReference>
<dbReference type="FunFam" id="1.10.287.1260:FF:000003">
    <property type="entry name" value="MscS Mechanosensitive ion channel"/>
    <property type="match status" value="1"/>
</dbReference>